<dbReference type="InterPro" id="IPR045851">
    <property type="entry name" value="AMP-bd_C_sf"/>
</dbReference>
<protein>
    <submittedName>
        <fullName evidence="7">AMP-dependent synthetase</fullName>
    </submittedName>
</protein>
<evidence type="ECO:0000256" key="2">
    <source>
        <dbReference type="ARBA" id="ARBA00022598"/>
    </source>
</evidence>
<dbReference type="CDD" id="cd05926">
    <property type="entry name" value="FACL_fum10p_like"/>
    <property type="match status" value="1"/>
</dbReference>
<dbReference type="InterPro" id="IPR025110">
    <property type="entry name" value="AMP-bd_C"/>
</dbReference>
<comment type="similarity">
    <text evidence="1">Belongs to the ATP-dependent AMP-binding enzyme family.</text>
</comment>
<dbReference type="PANTHER" id="PTHR43201:SF5">
    <property type="entry name" value="MEDIUM-CHAIN ACYL-COA LIGASE ACSF2, MITOCHONDRIAL"/>
    <property type="match status" value="1"/>
</dbReference>
<dbReference type="Gene3D" id="3.40.50.12780">
    <property type="entry name" value="N-terminal domain of ligase-like"/>
    <property type="match status" value="1"/>
</dbReference>
<dbReference type="InterPro" id="IPR000873">
    <property type="entry name" value="AMP-dep_synth/lig_dom"/>
</dbReference>
<reference evidence="7 8" key="1">
    <citation type="submission" date="2019-07" db="EMBL/GenBank/DDBJ databases">
        <title>Whole genome shotgun sequence of Methylobacterium gnaphalii NBRC 107716.</title>
        <authorList>
            <person name="Hosoyama A."/>
            <person name="Uohara A."/>
            <person name="Ohji S."/>
            <person name="Ichikawa N."/>
        </authorList>
    </citation>
    <scope>NUCLEOTIDE SEQUENCE [LARGE SCALE GENOMIC DNA]</scope>
    <source>
        <strain evidence="7 8">NBRC 107716</strain>
    </source>
</reference>
<evidence type="ECO:0000259" key="6">
    <source>
        <dbReference type="Pfam" id="PF13193"/>
    </source>
</evidence>
<keyword evidence="8" id="KW-1185">Reference proteome</keyword>
<dbReference type="GO" id="GO:0031956">
    <property type="term" value="F:medium-chain fatty acid-CoA ligase activity"/>
    <property type="evidence" value="ECO:0007669"/>
    <property type="project" value="TreeGrafter"/>
</dbReference>
<dbReference type="PANTHER" id="PTHR43201">
    <property type="entry name" value="ACYL-COA SYNTHETASE"/>
    <property type="match status" value="1"/>
</dbReference>
<dbReference type="InterPro" id="IPR020845">
    <property type="entry name" value="AMP-binding_CS"/>
</dbReference>
<dbReference type="InterPro" id="IPR042099">
    <property type="entry name" value="ANL_N_sf"/>
</dbReference>
<feature type="domain" description="AMP-dependent synthetase/ligase" evidence="5">
    <location>
        <begin position="23"/>
        <end position="376"/>
    </location>
</feature>
<gene>
    <name evidence="7" type="ORF">MGN01_37550</name>
</gene>
<proteinExistence type="inferred from homology"/>
<dbReference type="Gene3D" id="3.30.300.30">
    <property type="match status" value="1"/>
</dbReference>
<dbReference type="RefSeq" id="WP_147048318.1">
    <property type="nucleotide sequence ID" value="NZ_BJZV01000025.1"/>
</dbReference>
<dbReference type="GO" id="GO:0006631">
    <property type="term" value="P:fatty acid metabolic process"/>
    <property type="evidence" value="ECO:0007669"/>
    <property type="project" value="TreeGrafter"/>
</dbReference>
<evidence type="ECO:0000256" key="4">
    <source>
        <dbReference type="ARBA" id="ARBA00022840"/>
    </source>
</evidence>
<dbReference type="AlphaFoldDB" id="A0A512JPM1"/>
<keyword evidence="3" id="KW-0547">Nucleotide-binding</keyword>
<dbReference type="EMBL" id="BJZV01000025">
    <property type="protein sequence ID" value="GEP11910.1"/>
    <property type="molecule type" value="Genomic_DNA"/>
</dbReference>
<keyword evidence="2" id="KW-0436">Ligase</keyword>
<evidence type="ECO:0000313" key="7">
    <source>
        <dbReference type="EMBL" id="GEP11910.1"/>
    </source>
</evidence>
<dbReference type="Proteomes" id="UP000321750">
    <property type="component" value="Unassembled WGS sequence"/>
</dbReference>
<dbReference type="GO" id="GO:0005524">
    <property type="term" value="F:ATP binding"/>
    <property type="evidence" value="ECO:0007669"/>
    <property type="project" value="UniProtKB-KW"/>
</dbReference>
<dbReference type="PROSITE" id="PS00455">
    <property type="entry name" value="AMP_BINDING"/>
    <property type="match status" value="1"/>
</dbReference>
<sequence length="516" mass="54124">MTVAASAPPSATTLHALIQHGAENAPALSSPGGVPLSFGALRALADRTVATLNAQGIGRGDRVAIVLPNGPEMATAFISVASGATSAPLNPSYKGDEFEFYMSDLKAKLLIVAEGSESPSIAVAAKLGVAVAHLISTPEQGAGSFTLTFAEQASAPAENPGPAEPDDIALVLHTSGTTSRPKIVPLKQSNVCASARNIRTALAFTPEDRGLNIMPLFHIHGLIAGVLAPLSAGGQVCCSPGFNALKFFGWMEEVKPTWYTGVPTMHQAILGRAARNREIIASTPLRFIRSSSSSLPPQVLRELEETFNAPVIEAYGMTEAAHQMASNPLPPKPNRPGSVGLAAGPEIAVVDHDGEPLPAGETGEIVIRGDNVMSGYENNDKANAEAFTRQGWFRTGDQGVISPDGYLTITGRLKEIINRGGEKISPREVDEVLMDHPAVSQCVTFAVPHDKLGEDICAAIVLREGVSALEKEIRGFASERLAAFKVPSKIVILDEIPKGATGKLQRIGLAEKLGLA</sequence>
<evidence type="ECO:0000259" key="5">
    <source>
        <dbReference type="Pfam" id="PF00501"/>
    </source>
</evidence>
<comment type="caution">
    <text evidence="7">The sequence shown here is derived from an EMBL/GenBank/DDBJ whole genome shotgun (WGS) entry which is preliminary data.</text>
</comment>
<dbReference type="Pfam" id="PF00501">
    <property type="entry name" value="AMP-binding"/>
    <property type="match status" value="1"/>
</dbReference>
<organism evidence="7 8">
    <name type="scientific">Methylobacterium gnaphalii</name>
    <dbReference type="NCBI Taxonomy" id="1010610"/>
    <lineage>
        <taxon>Bacteria</taxon>
        <taxon>Pseudomonadati</taxon>
        <taxon>Pseudomonadota</taxon>
        <taxon>Alphaproteobacteria</taxon>
        <taxon>Hyphomicrobiales</taxon>
        <taxon>Methylobacteriaceae</taxon>
        <taxon>Methylobacterium</taxon>
    </lineage>
</organism>
<evidence type="ECO:0000313" key="8">
    <source>
        <dbReference type="Proteomes" id="UP000321750"/>
    </source>
</evidence>
<evidence type="ECO:0000256" key="1">
    <source>
        <dbReference type="ARBA" id="ARBA00006432"/>
    </source>
</evidence>
<accession>A0A512JPM1</accession>
<dbReference type="OrthoDB" id="9803968at2"/>
<dbReference type="InterPro" id="IPR045310">
    <property type="entry name" value="Pcs60-like"/>
</dbReference>
<dbReference type="SUPFAM" id="SSF56801">
    <property type="entry name" value="Acetyl-CoA synthetase-like"/>
    <property type="match status" value="1"/>
</dbReference>
<feature type="domain" description="AMP-binding enzyme C-terminal" evidence="6">
    <location>
        <begin position="428"/>
        <end position="503"/>
    </location>
</feature>
<keyword evidence="4" id="KW-0067">ATP-binding</keyword>
<evidence type="ECO:0000256" key="3">
    <source>
        <dbReference type="ARBA" id="ARBA00022741"/>
    </source>
</evidence>
<dbReference type="Pfam" id="PF13193">
    <property type="entry name" value="AMP-binding_C"/>
    <property type="match status" value="1"/>
</dbReference>
<name>A0A512JPM1_9HYPH</name>